<dbReference type="OrthoDB" id="9114274at2"/>
<evidence type="ECO:0000313" key="1">
    <source>
        <dbReference type="EMBL" id="KLU22005.1"/>
    </source>
</evidence>
<reference evidence="1 2" key="1">
    <citation type="journal article" date="2015" name="Genome Announc.">
        <title>Draft Genome Sequence of Burkholderia sp. Strain PML1(12), an Ectomycorrhizosphere-Inhabiting Bacterium with Effective Mineral-Weathering Ability.</title>
        <authorList>
            <person name="Uroz S."/>
            <person name="Oger P."/>
        </authorList>
    </citation>
    <scope>NUCLEOTIDE SEQUENCE [LARGE SCALE GENOMIC DNA]</scope>
    <source>
        <strain evidence="2">PML1(12)</strain>
    </source>
</reference>
<evidence type="ECO:0000313" key="2">
    <source>
        <dbReference type="Proteomes" id="UP000035963"/>
    </source>
</evidence>
<dbReference type="PATRIC" id="fig|908627.4.peg.7331"/>
<organism evidence="1 2">
    <name type="scientific">Caballeronia mineralivorans PML1(12)</name>
    <dbReference type="NCBI Taxonomy" id="908627"/>
    <lineage>
        <taxon>Bacteria</taxon>
        <taxon>Pseudomonadati</taxon>
        <taxon>Pseudomonadota</taxon>
        <taxon>Betaproteobacteria</taxon>
        <taxon>Burkholderiales</taxon>
        <taxon>Burkholderiaceae</taxon>
        <taxon>Caballeronia</taxon>
    </lineage>
</organism>
<sequence length="123" mass="13282">MKHRTFYAVAAAAVLTCTAGCTTAYRNGQECKAKMVETYPASKPKLSYDPPRVAYEGTRVVVEGSYTKKIPPAGVTPIKTTSQTVPAAVECTFAGDTLKTFQWLTPADLAEKYPLKPGTDDTE</sequence>
<keyword evidence="2" id="KW-1185">Reference proteome</keyword>
<name>A0A0J1CMK3_9BURK</name>
<protein>
    <submittedName>
        <fullName evidence="1">Uncharacterized protein</fullName>
    </submittedName>
</protein>
<dbReference type="RefSeq" id="WP_047896380.1">
    <property type="nucleotide sequence ID" value="NZ_AEJF01000193.1"/>
</dbReference>
<dbReference type="EMBL" id="AEJF01000193">
    <property type="protein sequence ID" value="KLU22005.1"/>
    <property type="molecule type" value="Genomic_DNA"/>
</dbReference>
<comment type="caution">
    <text evidence="1">The sequence shown here is derived from an EMBL/GenBank/DDBJ whole genome shotgun (WGS) entry which is preliminary data.</text>
</comment>
<dbReference type="Proteomes" id="UP000035963">
    <property type="component" value="Unassembled WGS sequence"/>
</dbReference>
<accession>A0A0J1CMK3</accession>
<dbReference type="AlphaFoldDB" id="A0A0J1CMK3"/>
<proteinExistence type="predicted"/>
<gene>
    <name evidence="1" type="ORF">EOS_32810</name>
</gene>